<reference evidence="2 3" key="2">
    <citation type="submission" date="2018-11" db="EMBL/GenBank/DDBJ databases">
        <authorList>
            <consortium name="Pathogen Informatics"/>
        </authorList>
    </citation>
    <scope>NUCLEOTIDE SEQUENCE [LARGE SCALE GENOMIC DNA]</scope>
</reference>
<keyword evidence="3" id="KW-1185">Reference proteome</keyword>
<protein>
    <submittedName>
        <fullName evidence="2 4">Uncharacterized protein</fullName>
    </submittedName>
</protein>
<dbReference type="WBParaSite" id="TCNE_0001878601-mRNA-1">
    <property type="protein sequence ID" value="TCNE_0001878601-mRNA-1"/>
    <property type="gene ID" value="TCNE_0001878601"/>
</dbReference>
<dbReference type="AlphaFoldDB" id="A0A183VDG2"/>
<dbReference type="Proteomes" id="UP000050794">
    <property type="component" value="Unassembled WGS sequence"/>
</dbReference>
<reference evidence="4" key="1">
    <citation type="submission" date="2016-06" db="UniProtKB">
        <authorList>
            <consortium name="WormBaseParasite"/>
        </authorList>
    </citation>
    <scope>IDENTIFICATION</scope>
</reference>
<sequence>MFHLEQPPSQQTVTPLDREHRGLVEPNQRYNQTRFQLEFTDGRDAPASKRNNSFSRPFCFYKWHLSSDEMSEMIRDRTEIGQENICGVSSLNAERPD</sequence>
<proteinExistence type="predicted"/>
<evidence type="ECO:0000313" key="2">
    <source>
        <dbReference type="EMBL" id="VDM50103.1"/>
    </source>
</evidence>
<accession>A0A183VDG2</accession>
<gene>
    <name evidence="2" type="ORF">TCNE_LOCUS18782</name>
</gene>
<feature type="region of interest" description="Disordered" evidence="1">
    <location>
        <begin position="1"/>
        <end position="31"/>
    </location>
</feature>
<organism evidence="3 4">
    <name type="scientific">Toxocara canis</name>
    <name type="common">Canine roundworm</name>
    <dbReference type="NCBI Taxonomy" id="6265"/>
    <lineage>
        <taxon>Eukaryota</taxon>
        <taxon>Metazoa</taxon>
        <taxon>Ecdysozoa</taxon>
        <taxon>Nematoda</taxon>
        <taxon>Chromadorea</taxon>
        <taxon>Rhabditida</taxon>
        <taxon>Spirurina</taxon>
        <taxon>Ascaridomorpha</taxon>
        <taxon>Ascaridoidea</taxon>
        <taxon>Toxocaridae</taxon>
        <taxon>Toxocara</taxon>
    </lineage>
</organism>
<dbReference type="EMBL" id="UYWY01025954">
    <property type="protein sequence ID" value="VDM50103.1"/>
    <property type="molecule type" value="Genomic_DNA"/>
</dbReference>
<evidence type="ECO:0000256" key="1">
    <source>
        <dbReference type="SAM" id="MobiDB-lite"/>
    </source>
</evidence>
<name>A0A183VDG2_TOXCA</name>
<evidence type="ECO:0000313" key="4">
    <source>
        <dbReference type="WBParaSite" id="TCNE_0001878601-mRNA-1"/>
    </source>
</evidence>
<evidence type="ECO:0000313" key="3">
    <source>
        <dbReference type="Proteomes" id="UP000050794"/>
    </source>
</evidence>